<dbReference type="AlphaFoldDB" id="A0A1B6FYA6"/>
<reference evidence="2" key="1">
    <citation type="submission" date="2015-11" db="EMBL/GenBank/DDBJ databases">
        <title>De novo transcriptome assembly of four potential Pierce s Disease insect vectors from Arizona vineyards.</title>
        <authorList>
            <person name="Tassone E.E."/>
        </authorList>
    </citation>
    <scope>NUCLEOTIDE SEQUENCE</scope>
</reference>
<protein>
    <submittedName>
        <fullName evidence="2">Uncharacterized protein</fullName>
    </submittedName>
</protein>
<feature type="compositionally biased region" description="Basic and acidic residues" evidence="1">
    <location>
        <begin position="64"/>
        <end position="82"/>
    </location>
</feature>
<gene>
    <name evidence="2" type="ORF">g.11620</name>
</gene>
<accession>A0A1B6FYA6</accession>
<name>A0A1B6FYA6_9HEMI</name>
<feature type="non-terminal residue" evidence="2">
    <location>
        <position position="153"/>
    </location>
</feature>
<evidence type="ECO:0000256" key="1">
    <source>
        <dbReference type="SAM" id="MobiDB-lite"/>
    </source>
</evidence>
<proteinExistence type="predicted"/>
<organism evidence="2">
    <name type="scientific">Cuerna arida</name>
    <dbReference type="NCBI Taxonomy" id="1464854"/>
    <lineage>
        <taxon>Eukaryota</taxon>
        <taxon>Metazoa</taxon>
        <taxon>Ecdysozoa</taxon>
        <taxon>Arthropoda</taxon>
        <taxon>Hexapoda</taxon>
        <taxon>Insecta</taxon>
        <taxon>Pterygota</taxon>
        <taxon>Neoptera</taxon>
        <taxon>Paraneoptera</taxon>
        <taxon>Hemiptera</taxon>
        <taxon>Auchenorrhyncha</taxon>
        <taxon>Membracoidea</taxon>
        <taxon>Cicadellidae</taxon>
        <taxon>Cicadellinae</taxon>
        <taxon>Proconiini</taxon>
        <taxon>Cuerna</taxon>
    </lineage>
</organism>
<sequence>MAQKQPTKPIDPAEAALLDQVQRENQEWEAFENIDRRSVHPPSTPDFGDDEEDGKLSVPSSSHLLRDVDVTPDQREHLKAEGFGKGNGTKHKIDRPNPDNRYKNKKQKQKLHERNTPDLPVSSDEPMTPNPPCVPSHIPEPQSVDSYGLWKSL</sequence>
<feature type="region of interest" description="Disordered" evidence="1">
    <location>
        <begin position="24"/>
        <end position="153"/>
    </location>
</feature>
<evidence type="ECO:0000313" key="2">
    <source>
        <dbReference type="EMBL" id="JAS55156.1"/>
    </source>
</evidence>
<dbReference type="EMBL" id="GECZ01014613">
    <property type="protein sequence ID" value="JAS55156.1"/>
    <property type="molecule type" value="Transcribed_RNA"/>
</dbReference>